<dbReference type="AlphaFoldDB" id="A0A0S4IZW9"/>
<evidence type="ECO:0000256" key="3">
    <source>
        <dbReference type="ARBA" id="ARBA00023203"/>
    </source>
</evidence>
<accession>A0A0S4IZW9</accession>
<dbReference type="InterPro" id="IPR016093">
    <property type="entry name" value="MIR_motif"/>
</dbReference>
<evidence type="ECO:0000259" key="6">
    <source>
        <dbReference type="PROSITE" id="PS50919"/>
    </source>
</evidence>
<dbReference type="Proteomes" id="UP000051952">
    <property type="component" value="Unassembled WGS sequence"/>
</dbReference>
<comment type="subcellular location">
    <subcellularLocation>
        <location evidence="1">Cytoplasm</location>
    </subcellularLocation>
</comment>
<dbReference type="InterPro" id="IPR008999">
    <property type="entry name" value="Actin-crosslinking"/>
</dbReference>
<keyword evidence="2" id="KW-0963">Cytoplasm</keyword>
<dbReference type="OrthoDB" id="6046730at2759"/>
<evidence type="ECO:0000313" key="7">
    <source>
        <dbReference type="EMBL" id="CUG28731.1"/>
    </source>
</evidence>
<proteinExistence type="predicted"/>
<feature type="compositionally biased region" description="Low complexity" evidence="4">
    <location>
        <begin position="46"/>
        <end position="61"/>
    </location>
</feature>
<evidence type="ECO:0000256" key="1">
    <source>
        <dbReference type="ARBA" id="ARBA00004496"/>
    </source>
</evidence>
<protein>
    <submittedName>
        <fullName evidence="7">Fascin-like protein, putative</fullName>
    </submittedName>
</protein>
<gene>
    <name evidence="7" type="ORF">BSAL_76995</name>
</gene>
<keyword evidence="8" id="KW-1185">Reference proteome</keyword>
<evidence type="ECO:0000256" key="4">
    <source>
        <dbReference type="SAM" id="MobiDB-lite"/>
    </source>
</evidence>
<feature type="signal peptide" evidence="5">
    <location>
        <begin position="1"/>
        <end position="19"/>
    </location>
</feature>
<sequence length="255" mass="28364">MLLILIAVLSLSALSGALSALLSSEAQRQRGLKSSTDRNAIQRSGTTTSSPSDQSPPLQQTVNHNKSIQGITSVSDVRHGNFYRFQHASTGSWLAKPRNSSVDTTHAPRERTFLLEYSKKHSAWSIQSHLRTFLAYELSSDISIDRLWAKSFEMWLLEFTRDGLLLLKSKRLQRYVRVTGPANDQLIANAITPAEAARWVLLQEPSPQCNREEKDADVPKKDLLERLRGSCWGPEGHVKALPQALSSTAKFANAT</sequence>
<dbReference type="GO" id="GO:0051015">
    <property type="term" value="F:actin filament binding"/>
    <property type="evidence" value="ECO:0007669"/>
    <property type="project" value="InterPro"/>
</dbReference>
<dbReference type="SUPFAM" id="SSF50405">
    <property type="entry name" value="Actin-crosslinking proteins"/>
    <property type="match status" value="1"/>
</dbReference>
<reference evidence="8" key="1">
    <citation type="submission" date="2015-09" db="EMBL/GenBank/DDBJ databases">
        <authorList>
            <consortium name="Pathogen Informatics"/>
        </authorList>
    </citation>
    <scope>NUCLEOTIDE SEQUENCE [LARGE SCALE GENOMIC DNA]</scope>
    <source>
        <strain evidence="8">Lake Konstanz</strain>
    </source>
</reference>
<keyword evidence="3" id="KW-0009">Actin-binding</keyword>
<dbReference type="PROSITE" id="PS50919">
    <property type="entry name" value="MIR"/>
    <property type="match status" value="1"/>
</dbReference>
<feature type="region of interest" description="Disordered" evidence="4">
    <location>
        <begin position="27"/>
        <end position="64"/>
    </location>
</feature>
<feature type="chain" id="PRO_5006621860" evidence="5">
    <location>
        <begin position="20"/>
        <end position="255"/>
    </location>
</feature>
<keyword evidence="5" id="KW-0732">Signal</keyword>
<feature type="domain" description="MIR" evidence="6">
    <location>
        <begin position="74"/>
        <end position="129"/>
    </location>
</feature>
<evidence type="ECO:0000313" key="8">
    <source>
        <dbReference type="Proteomes" id="UP000051952"/>
    </source>
</evidence>
<name>A0A0S4IZW9_BODSA</name>
<dbReference type="EMBL" id="CYKH01000733">
    <property type="protein sequence ID" value="CUG28731.1"/>
    <property type="molecule type" value="Genomic_DNA"/>
</dbReference>
<feature type="compositionally biased region" description="Polar residues" evidence="4">
    <location>
        <begin position="32"/>
        <end position="45"/>
    </location>
</feature>
<dbReference type="Pfam" id="PF06268">
    <property type="entry name" value="Fascin"/>
    <property type="match status" value="1"/>
</dbReference>
<dbReference type="Gene3D" id="2.80.10.50">
    <property type="match status" value="1"/>
</dbReference>
<dbReference type="GO" id="GO:0030674">
    <property type="term" value="F:protein-macromolecule adaptor activity"/>
    <property type="evidence" value="ECO:0007669"/>
    <property type="project" value="InterPro"/>
</dbReference>
<evidence type="ECO:0000256" key="2">
    <source>
        <dbReference type="ARBA" id="ARBA00022490"/>
    </source>
</evidence>
<dbReference type="InterPro" id="IPR022768">
    <property type="entry name" value="Fascin-like_dom"/>
</dbReference>
<feature type="non-terminal residue" evidence="7">
    <location>
        <position position="255"/>
    </location>
</feature>
<dbReference type="GO" id="GO:0005737">
    <property type="term" value="C:cytoplasm"/>
    <property type="evidence" value="ECO:0007669"/>
    <property type="project" value="UniProtKB-SubCell"/>
</dbReference>
<evidence type="ECO:0000256" key="5">
    <source>
        <dbReference type="SAM" id="SignalP"/>
    </source>
</evidence>
<organism evidence="7 8">
    <name type="scientific">Bodo saltans</name>
    <name type="common">Flagellated protozoan</name>
    <dbReference type="NCBI Taxonomy" id="75058"/>
    <lineage>
        <taxon>Eukaryota</taxon>
        <taxon>Discoba</taxon>
        <taxon>Euglenozoa</taxon>
        <taxon>Kinetoplastea</taxon>
        <taxon>Metakinetoplastina</taxon>
        <taxon>Eubodonida</taxon>
        <taxon>Bodonidae</taxon>
        <taxon>Bodo</taxon>
    </lineage>
</organism>
<dbReference type="VEuPathDB" id="TriTrypDB:BSAL_76995"/>